<dbReference type="AlphaFoldDB" id="A0A9W8HN95"/>
<name>A0A9W8HN95_9FUNG</name>
<evidence type="ECO:0000313" key="3">
    <source>
        <dbReference type="EMBL" id="KAJ2794558.1"/>
    </source>
</evidence>
<evidence type="ECO:0000313" key="4">
    <source>
        <dbReference type="Proteomes" id="UP001140094"/>
    </source>
</evidence>
<proteinExistence type="predicted"/>
<keyword evidence="1" id="KW-0175">Coiled coil</keyword>
<sequence>KEQIARDQCAIEEQNATIDMLREEAEFNQRALDEQREENWALQDKIAGLSSMVGEQMEGNCSYNMALPSPVNEHCNDIEDNFSAQSAVPLADVQFIHQQSELIDASHACPSGNPSPNTSSSQGSASRFGEFPYEFDARDLPISDYDYDEELDCERCMQLLESVRFLSYDNDYYLEVNEKLENELDDVANSYNKMAQKFQREHERRLKLECEAIKFSRNCPQL</sequence>
<gene>
    <name evidence="3" type="ORF">H4R20_006183</name>
</gene>
<evidence type="ECO:0000256" key="1">
    <source>
        <dbReference type="SAM" id="Coils"/>
    </source>
</evidence>
<feature type="compositionally biased region" description="Low complexity" evidence="2">
    <location>
        <begin position="110"/>
        <end position="126"/>
    </location>
</feature>
<feature type="coiled-coil region" evidence="1">
    <location>
        <begin position="4"/>
        <end position="38"/>
    </location>
</feature>
<feature type="non-terminal residue" evidence="3">
    <location>
        <position position="1"/>
    </location>
</feature>
<organism evidence="3 4">
    <name type="scientific">Coemansia guatemalensis</name>
    <dbReference type="NCBI Taxonomy" id="2761395"/>
    <lineage>
        <taxon>Eukaryota</taxon>
        <taxon>Fungi</taxon>
        <taxon>Fungi incertae sedis</taxon>
        <taxon>Zoopagomycota</taxon>
        <taxon>Kickxellomycotina</taxon>
        <taxon>Kickxellomycetes</taxon>
        <taxon>Kickxellales</taxon>
        <taxon>Kickxellaceae</taxon>
        <taxon>Coemansia</taxon>
    </lineage>
</organism>
<keyword evidence="4" id="KW-1185">Reference proteome</keyword>
<dbReference type="Proteomes" id="UP001140094">
    <property type="component" value="Unassembled WGS sequence"/>
</dbReference>
<dbReference type="OrthoDB" id="5561196at2759"/>
<protein>
    <submittedName>
        <fullName evidence="3">Uncharacterized protein</fullName>
    </submittedName>
</protein>
<reference evidence="3" key="1">
    <citation type="submission" date="2022-07" db="EMBL/GenBank/DDBJ databases">
        <title>Phylogenomic reconstructions and comparative analyses of Kickxellomycotina fungi.</title>
        <authorList>
            <person name="Reynolds N.K."/>
            <person name="Stajich J.E."/>
            <person name="Barry K."/>
            <person name="Grigoriev I.V."/>
            <person name="Crous P."/>
            <person name="Smith M.E."/>
        </authorList>
    </citation>
    <scope>NUCLEOTIDE SEQUENCE</scope>
    <source>
        <strain evidence="3">NRRL 1565</strain>
    </source>
</reference>
<dbReference type="EMBL" id="JANBUO010002493">
    <property type="protein sequence ID" value="KAJ2794558.1"/>
    <property type="molecule type" value="Genomic_DNA"/>
</dbReference>
<feature type="region of interest" description="Disordered" evidence="2">
    <location>
        <begin position="106"/>
        <end position="126"/>
    </location>
</feature>
<accession>A0A9W8HN95</accession>
<evidence type="ECO:0000256" key="2">
    <source>
        <dbReference type="SAM" id="MobiDB-lite"/>
    </source>
</evidence>
<comment type="caution">
    <text evidence="3">The sequence shown here is derived from an EMBL/GenBank/DDBJ whole genome shotgun (WGS) entry which is preliminary data.</text>
</comment>